<gene>
    <name evidence="1" type="ORF">HHUSO_G10565</name>
</gene>
<accession>A0ABR0ZPY6</accession>
<name>A0ABR0ZPY6_HUSHU</name>
<organism evidence="1 2">
    <name type="scientific">Huso huso</name>
    <name type="common">Beluga</name>
    <name type="synonym">Acipenser huso</name>
    <dbReference type="NCBI Taxonomy" id="61971"/>
    <lineage>
        <taxon>Eukaryota</taxon>
        <taxon>Metazoa</taxon>
        <taxon>Chordata</taxon>
        <taxon>Craniata</taxon>
        <taxon>Vertebrata</taxon>
        <taxon>Euteleostomi</taxon>
        <taxon>Actinopterygii</taxon>
        <taxon>Chondrostei</taxon>
        <taxon>Acipenseriformes</taxon>
        <taxon>Acipenseridae</taxon>
        <taxon>Huso</taxon>
    </lineage>
</organism>
<dbReference type="EMBL" id="JAHFZB010000008">
    <property type="protein sequence ID" value="KAK6486875.1"/>
    <property type="molecule type" value="Genomic_DNA"/>
</dbReference>
<reference evidence="1 2" key="1">
    <citation type="submission" date="2021-05" db="EMBL/GenBank/DDBJ databases">
        <authorList>
            <person name="Zahm M."/>
            <person name="Klopp C."/>
            <person name="Cabau C."/>
            <person name="Kuhl H."/>
            <person name="Suciu R."/>
            <person name="Ciorpac M."/>
            <person name="Holostenco D."/>
            <person name="Gessner J."/>
            <person name="Wuertz S."/>
            <person name="Hohne C."/>
            <person name="Stock M."/>
            <person name="Gislard M."/>
            <person name="Lluch J."/>
            <person name="Milhes M."/>
            <person name="Lampietro C."/>
            <person name="Lopez Roques C."/>
            <person name="Donnadieu C."/>
            <person name="Du K."/>
            <person name="Schartl M."/>
            <person name="Guiguen Y."/>
        </authorList>
    </citation>
    <scope>NUCLEOTIDE SEQUENCE [LARGE SCALE GENOMIC DNA]</scope>
    <source>
        <strain evidence="1">Hh-F2</strain>
        <tissue evidence="1">Blood</tissue>
    </source>
</reference>
<evidence type="ECO:0000313" key="2">
    <source>
        <dbReference type="Proteomes" id="UP001369086"/>
    </source>
</evidence>
<comment type="caution">
    <text evidence="1">The sequence shown here is derived from an EMBL/GenBank/DDBJ whole genome shotgun (WGS) entry which is preliminary data.</text>
</comment>
<protein>
    <submittedName>
        <fullName evidence="1">Uncharacterized protein</fullName>
    </submittedName>
</protein>
<keyword evidence="2" id="KW-1185">Reference proteome</keyword>
<sequence length="76" mass="9031">MVECAEKKQPSFLLPSMGGNRDQVELLPLDEELDHTADNPLSRPWWNVQRRSSLLFCCHLWVETGIKWSFFHWMRS</sequence>
<evidence type="ECO:0000313" key="1">
    <source>
        <dbReference type="EMBL" id="KAK6486875.1"/>
    </source>
</evidence>
<dbReference type="Proteomes" id="UP001369086">
    <property type="component" value="Unassembled WGS sequence"/>
</dbReference>
<proteinExistence type="predicted"/>